<proteinExistence type="predicted"/>
<evidence type="ECO:0000256" key="1">
    <source>
        <dbReference type="SAM" id="MobiDB-lite"/>
    </source>
</evidence>
<evidence type="ECO:0000313" key="6">
    <source>
        <dbReference type="Proteomes" id="UP000490939"/>
    </source>
</evidence>
<dbReference type="EMBL" id="WNWQ01000503">
    <property type="protein sequence ID" value="KAE9966848.1"/>
    <property type="molecule type" value="Genomic_DNA"/>
</dbReference>
<feature type="compositionally biased region" description="Polar residues" evidence="1">
    <location>
        <begin position="198"/>
        <end position="207"/>
    </location>
</feature>
<dbReference type="AlphaFoldDB" id="A0A8H3UU13"/>
<comment type="caution">
    <text evidence="4">The sequence shown here is derived from an EMBL/GenBank/DDBJ whole genome shotgun (WGS) entry which is preliminary data.</text>
</comment>
<dbReference type="Proteomes" id="UP000433883">
    <property type="component" value="Unassembled WGS sequence"/>
</dbReference>
<sequence>MSQPPTVVDDLENELERFRKEWLEELAAEKGEGPKTIPALGESTVDADRRHKKRMPPMAARKLFNCILDDTALIAGLKRSTRDGVKKWVNSGSIRVFVPLHTLDRLRRLAKSDERSSTYADEALTWLDTITSLPEDAPNRHAVELVHLQGGYETFEKWDEVEQFLLPQTLLSMESDIYEDLDSATESLADLRQDAMPDNNSEGSQESIEARTASPVSVSSATSPGSLNATPYKISKSLQPIGTGRPSHKKSDSNVSSTSGEGSGKKQRRSIPIALRPFFNYILWRIHQEENASAALETFILVTNDPLKQQIAHRFGIRVKKLEQLREIIAREERDIKNREQMLKRETAIAVSEPAASQEIESEGGDEDEIVLHRVPPKGPQAMNGRAVWDPNAFGRAPHSPLRPGRGAHFRARGSPIRGNFNPRTMATPSPRQPPIDLSSPIDPDVFSRPPPANRVQRGGRRRLWEPT</sequence>
<evidence type="ECO:0000313" key="4">
    <source>
        <dbReference type="EMBL" id="KAE9975658.1"/>
    </source>
</evidence>
<evidence type="ECO:0000313" key="5">
    <source>
        <dbReference type="Proteomes" id="UP000447873"/>
    </source>
</evidence>
<reference evidence="4 6" key="1">
    <citation type="submission" date="2019-07" db="EMBL/GenBank/DDBJ databases">
        <title>Venturia inaequalis Genome Resource.</title>
        <authorList>
            <person name="Lichtner F.J."/>
        </authorList>
    </citation>
    <scope>NUCLEOTIDE SEQUENCE [LARGE SCALE GENOMIC DNA]</scope>
    <source>
        <strain evidence="3 5">120213</strain>
        <strain evidence="2">Bline_iso_100314</strain>
        <strain evidence="4 6">DMI_063113</strain>
    </source>
</reference>
<feature type="compositionally biased region" description="Low complexity" evidence="1">
    <location>
        <begin position="435"/>
        <end position="445"/>
    </location>
</feature>
<keyword evidence="6" id="KW-1185">Reference proteome</keyword>
<protein>
    <recommendedName>
        <fullName evidence="7">PIN domain-containing protein</fullName>
    </recommendedName>
</protein>
<evidence type="ECO:0000313" key="3">
    <source>
        <dbReference type="EMBL" id="KAE9969691.1"/>
    </source>
</evidence>
<dbReference type="EMBL" id="WNWS01000358">
    <property type="protein sequence ID" value="KAE9969691.1"/>
    <property type="molecule type" value="Genomic_DNA"/>
</dbReference>
<feature type="compositionally biased region" description="Low complexity" evidence="1">
    <location>
        <begin position="212"/>
        <end position="224"/>
    </location>
</feature>
<organism evidence="4 6">
    <name type="scientific">Venturia inaequalis</name>
    <name type="common">Apple scab fungus</name>
    <dbReference type="NCBI Taxonomy" id="5025"/>
    <lineage>
        <taxon>Eukaryota</taxon>
        <taxon>Fungi</taxon>
        <taxon>Dikarya</taxon>
        <taxon>Ascomycota</taxon>
        <taxon>Pezizomycotina</taxon>
        <taxon>Dothideomycetes</taxon>
        <taxon>Pleosporomycetidae</taxon>
        <taxon>Venturiales</taxon>
        <taxon>Venturiaceae</taxon>
        <taxon>Venturia</taxon>
    </lineage>
</organism>
<feature type="region of interest" description="Disordered" evidence="1">
    <location>
        <begin position="398"/>
        <end position="468"/>
    </location>
</feature>
<accession>A0A8H3UU13</accession>
<dbReference type="EMBL" id="WNWR01000522">
    <property type="protein sequence ID" value="KAE9975658.1"/>
    <property type="molecule type" value="Genomic_DNA"/>
</dbReference>
<gene>
    <name evidence="2" type="ORF">BLS_006774</name>
    <name evidence="4" type="ORF">EG327_008397</name>
    <name evidence="3" type="ORF">EG328_006706</name>
</gene>
<name>A0A8H3UU13_VENIN</name>
<feature type="region of interest" description="Disordered" evidence="1">
    <location>
        <begin position="194"/>
        <end position="268"/>
    </location>
</feature>
<dbReference type="Proteomes" id="UP000490939">
    <property type="component" value="Unassembled WGS sequence"/>
</dbReference>
<evidence type="ECO:0000313" key="2">
    <source>
        <dbReference type="EMBL" id="KAE9966848.1"/>
    </source>
</evidence>
<dbReference type="Proteomes" id="UP000447873">
    <property type="component" value="Unassembled WGS sequence"/>
</dbReference>
<evidence type="ECO:0008006" key="7">
    <source>
        <dbReference type="Google" id="ProtNLM"/>
    </source>
</evidence>